<dbReference type="Gene3D" id="2.40.100.10">
    <property type="entry name" value="Cyclophilin-like"/>
    <property type="match status" value="1"/>
</dbReference>
<dbReference type="InterPro" id="IPR026444">
    <property type="entry name" value="Secre_tail"/>
</dbReference>
<keyword evidence="3 4" id="KW-0413">Isomerase</keyword>
<feature type="chain" id="PRO_5023159433" description="Peptidyl-prolyl cis-trans isomerase" evidence="4">
    <location>
        <begin position="21"/>
        <end position="277"/>
    </location>
</feature>
<keyword evidence="7" id="KW-1185">Reference proteome</keyword>
<dbReference type="Proteomes" id="UP000321497">
    <property type="component" value="Unassembled WGS sequence"/>
</dbReference>
<dbReference type="Pfam" id="PF18962">
    <property type="entry name" value="Por_Secre_tail"/>
    <property type="match status" value="1"/>
</dbReference>
<evidence type="ECO:0000256" key="3">
    <source>
        <dbReference type="ARBA" id="ARBA00023235"/>
    </source>
</evidence>
<dbReference type="OrthoDB" id="9807797at2"/>
<gene>
    <name evidence="6" type="ORF">ESU54_14690</name>
</gene>
<dbReference type="PANTHER" id="PTHR45625">
    <property type="entry name" value="PEPTIDYL-PROLYL CIS-TRANS ISOMERASE-RELATED"/>
    <property type="match status" value="1"/>
</dbReference>
<feature type="signal peptide" evidence="4">
    <location>
        <begin position="1"/>
        <end position="20"/>
    </location>
</feature>
<evidence type="ECO:0000259" key="5">
    <source>
        <dbReference type="PROSITE" id="PS50072"/>
    </source>
</evidence>
<evidence type="ECO:0000313" key="6">
    <source>
        <dbReference type="EMBL" id="TXD71830.1"/>
    </source>
</evidence>
<dbReference type="EMBL" id="VORT01000012">
    <property type="protein sequence ID" value="TXD71830.1"/>
    <property type="molecule type" value="Genomic_DNA"/>
</dbReference>
<evidence type="ECO:0000256" key="4">
    <source>
        <dbReference type="RuleBase" id="RU363019"/>
    </source>
</evidence>
<organism evidence="6 7">
    <name type="scientific">Aequorivita antarctica</name>
    <dbReference type="NCBI Taxonomy" id="153266"/>
    <lineage>
        <taxon>Bacteria</taxon>
        <taxon>Pseudomonadati</taxon>
        <taxon>Bacteroidota</taxon>
        <taxon>Flavobacteriia</taxon>
        <taxon>Flavobacteriales</taxon>
        <taxon>Flavobacteriaceae</taxon>
        <taxon>Aequorivita</taxon>
    </lineage>
</organism>
<dbReference type="PRINTS" id="PR00153">
    <property type="entry name" value="CSAPPISMRASE"/>
</dbReference>
<dbReference type="GO" id="GO:0003755">
    <property type="term" value="F:peptidyl-prolyl cis-trans isomerase activity"/>
    <property type="evidence" value="ECO:0007669"/>
    <property type="project" value="UniProtKB-UniRule"/>
</dbReference>
<comment type="function">
    <text evidence="4">PPIases accelerate the folding of proteins. It catalyzes the cis-trans isomerization of proline imidic peptide bonds in oligopeptides.</text>
</comment>
<dbReference type="InterPro" id="IPR029000">
    <property type="entry name" value="Cyclophilin-like_dom_sf"/>
</dbReference>
<dbReference type="EC" id="5.2.1.8" evidence="4"/>
<evidence type="ECO:0000313" key="7">
    <source>
        <dbReference type="Proteomes" id="UP000321497"/>
    </source>
</evidence>
<dbReference type="InterPro" id="IPR044666">
    <property type="entry name" value="Cyclophilin_A-like"/>
</dbReference>
<feature type="domain" description="PPIase cyclophilin-type" evidence="5">
    <location>
        <begin position="28"/>
        <end position="178"/>
    </location>
</feature>
<sequence length="277" mass="30586">MKKTILYFLFIIGSIGTVQSQTVVTFYTTLGDFEVELYDAQMPITVGNFLSLVDQEFYDGIIFHRVISNFVIQGGDPTGTGSGGPGYTIEDEFNPDLSNLKKTLSMANTGQPNSGGSQFFINLKDNIFLDFDNPPLSSAHPIFGEVITGWDIVELIENVPVDGNDRPITPVVMNMVRVTQPLGTNDLDATESSYTIYPNPVTKQSVIEINSKTTDMTLFSIMNVNGAILATQNIQIQEGLNRINLSDFQIDKLPVGMYFITINNNAVVTQKRFLVSE</sequence>
<keyword evidence="2 4" id="KW-0697">Rotamase</keyword>
<dbReference type="RefSeq" id="WP_111845005.1">
    <property type="nucleotide sequence ID" value="NZ_UEGI01000012.1"/>
</dbReference>
<evidence type="ECO:0000256" key="1">
    <source>
        <dbReference type="ARBA" id="ARBA00022729"/>
    </source>
</evidence>
<dbReference type="AlphaFoldDB" id="A0A5C6YXA2"/>
<dbReference type="PANTHER" id="PTHR45625:SF4">
    <property type="entry name" value="PEPTIDYLPROLYL ISOMERASE DOMAIN AND WD REPEAT-CONTAINING PROTEIN 1"/>
    <property type="match status" value="1"/>
</dbReference>
<evidence type="ECO:0000256" key="2">
    <source>
        <dbReference type="ARBA" id="ARBA00023110"/>
    </source>
</evidence>
<name>A0A5C6YXA2_9FLAO</name>
<dbReference type="Pfam" id="PF00160">
    <property type="entry name" value="Pro_isomerase"/>
    <property type="match status" value="1"/>
</dbReference>
<keyword evidence="1 4" id="KW-0732">Signal</keyword>
<proteinExistence type="inferred from homology"/>
<protein>
    <recommendedName>
        <fullName evidence="4">Peptidyl-prolyl cis-trans isomerase</fullName>
        <shortName evidence="4">PPIase</shortName>
        <ecNumber evidence="4">5.2.1.8</ecNumber>
    </recommendedName>
</protein>
<comment type="caution">
    <text evidence="6">The sequence shown here is derived from an EMBL/GenBank/DDBJ whole genome shotgun (WGS) entry which is preliminary data.</text>
</comment>
<dbReference type="InterPro" id="IPR002130">
    <property type="entry name" value="Cyclophilin-type_PPIase_dom"/>
</dbReference>
<comment type="similarity">
    <text evidence="4">Belongs to the cyclophilin-type PPIase family.</text>
</comment>
<dbReference type="NCBIfam" id="TIGR04183">
    <property type="entry name" value="Por_Secre_tail"/>
    <property type="match status" value="1"/>
</dbReference>
<dbReference type="CDD" id="cd00317">
    <property type="entry name" value="cyclophilin"/>
    <property type="match status" value="1"/>
</dbReference>
<dbReference type="SUPFAM" id="SSF50891">
    <property type="entry name" value="Cyclophilin-like"/>
    <property type="match status" value="1"/>
</dbReference>
<dbReference type="PROSITE" id="PS50072">
    <property type="entry name" value="CSA_PPIASE_2"/>
    <property type="match status" value="1"/>
</dbReference>
<comment type="catalytic activity">
    <reaction evidence="4">
        <text>[protein]-peptidylproline (omega=180) = [protein]-peptidylproline (omega=0)</text>
        <dbReference type="Rhea" id="RHEA:16237"/>
        <dbReference type="Rhea" id="RHEA-COMP:10747"/>
        <dbReference type="Rhea" id="RHEA-COMP:10748"/>
        <dbReference type="ChEBI" id="CHEBI:83833"/>
        <dbReference type="ChEBI" id="CHEBI:83834"/>
        <dbReference type="EC" id="5.2.1.8"/>
    </reaction>
</comment>
<accession>A0A5C6YXA2</accession>
<reference evidence="6 7" key="1">
    <citation type="submission" date="2019-08" db="EMBL/GenBank/DDBJ databases">
        <title>Genome of Aequorivita antarctica SW49 (type strain).</title>
        <authorList>
            <person name="Bowman J.P."/>
        </authorList>
    </citation>
    <scope>NUCLEOTIDE SEQUENCE [LARGE SCALE GENOMIC DNA]</scope>
    <source>
        <strain evidence="6 7">SW49</strain>
    </source>
</reference>